<feature type="transmembrane region" description="Helical" evidence="4">
    <location>
        <begin position="2093"/>
        <end position="2112"/>
    </location>
</feature>
<evidence type="ECO:0000259" key="6">
    <source>
        <dbReference type="SMART" id="SM00181"/>
    </source>
</evidence>
<proteinExistence type="predicted"/>
<dbReference type="EMBL" id="CAJJDP010000069">
    <property type="protein sequence ID" value="CAD8178211.1"/>
    <property type="molecule type" value="Genomic_DNA"/>
</dbReference>
<dbReference type="PANTHER" id="PTHR38934:SF6">
    <property type="entry name" value="CHROMOSOME UNDETERMINED SCAFFOLD_176, WHOLE GENOME SHOTGUN SEQUENCE"/>
    <property type="match status" value="1"/>
</dbReference>
<feature type="transmembrane region" description="Helical" evidence="4">
    <location>
        <begin position="2036"/>
        <end position="2057"/>
    </location>
</feature>
<keyword evidence="2" id="KW-0677">Repeat</keyword>
<feature type="transmembrane region" description="Helical" evidence="4">
    <location>
        <begin position="2063"/>
        <end position="2081"/>
    </location>
</feature>
<feature type="transmembrane region" description="Helical" evidence="4">
    <location>
        <begin position="2118"/>
        <end position="2140"/>
    </location>
</feature>
<feature type="transmembrane region" description="Helical" evidence="4">
    <location>
        <begin position="1791"/>
        <end position="1816"/>
    </location>
</feature>
<accession>A0A8S1VNI7</accession>
<dbReference type="OrthoDB" id="409374at2759"/>
<feature type="transmembrane region" description="Helical" evidence="4">
    <location>
        <begin position="1953"/>
        <end position="1975"/>
    </location>
</feature>
<keyword evidence="4" id="KW-1133">Transmembrane helix</keyword>
<feature type="domain" description="EGF-like" evidence="6">
    <location>
        <begin position="1105"/>
        <end position="1143"/>
    </location>
</feature>
<protein>
    <recommendedName>
        <fullName evidence="6">EGF-like domain-containing protein</fullName>
    </recommendedName>
</protein>
<evidence type="ECO:0000256" key="1">
    <source>
        <dbReference type="ARBA" id="ARBA00022729"/>
    </source>
</evidence>
<keyword evidence="3" id="KW-1015">Disulfide bond</keyword>
<feature type="domain" description="EGF-like" evidence="6">
    <location>
        <begin position="998"/>
        <end position="1028"/>
    </location>
</feature>
<evidence type="ECO:0000256" key="3">
    <source>
        <dbReference type="ARBA" id="ARBA00023157"/>
    </source>
</evidence>
<evidence type="ECO:0000313" key="7">
    <source>
        <dbReference type="EMBL" id="CAD8178211.1"/>
    </source>
</evidence>
<name>A0A8S1VNI7_PAROT</name>
<keyword evidence="8" id="KW-1185">Reference proteome</keyword>
<feature type="domain" description="EGF-like" evidence="6">
    <location>
        <begin position="1474"/>
        <end position="1508"/>
    </location>
</feature>
<keyword evidence="1 5" id="KW-0732">Signal</keyword>
<comment type="caution">
    <text evidence="7">The sequence shown here is derived from an EMBL/GenBank/DDBJ whole genome shotgun (WGS) entry which is preliminary data.</text>
</comment>
<reference evidence="7" key="1">
    <citation type="submission" date="2021-01" db="EMBL/GenBank/DDBJ databases">
        <authorList>
            <consortium name="Genoscope - CEA"/>
            <person name="William W."/>
        </authorList>
    </citation>
    <scope>NUCLEOTIDE SEQUENCE</scope>
</reference>
<keyword evidence="4" id="KW-0472">Membrane</keyword>
<feature type="transmembrane region" description="Helical" evidence="4">
    <location>
        <begin position="1995"/>
        <end position="2016"/>
    </location>
</feature>
<dbReference type="NCBIfam" id="TIGR02232">
    <property type="entry name" value="myxo_disulf_rpt"/>
    <property type="match status" value="4"/>
</dbReference>
<sequence length="2184" mass="250923">MNFTKLYFFAFAILFQITCNQDLNKQLNEFSKMSRENSIISKLFYRSSLIGRLKGLPNYQTFYFENIYKPQQNFMIYHFQTCAQLIILFYHAVANWKLIDKSITGQTIYQNNWKILSECQETNETSLSSFTYSGPVILNKSIKHLSKKFLYKCFQVQIIFDVYFEDADSFLQSQFKVTQETFDNFYTAQVSEQQLYQLDATQSDLIQSSALICQNGVNKFQFQTVVSTIAYQKTDEFFIKLCFHPGNDNIQLTIKNLLIYVNACHPTCLTCDGPAETSCLSCFNNQSVSEGKCTCIPEKQFSQTLIGCRQECDRDNSIARSDKTCVEDYRIQQNATLFDGPINPDSNPRYQPLIFEKDEFNYKNCDLVDEDFYHKDFIGKLQYNEGMLYQMNLENAVKFIRIRITFYLFNFNETSSIFILQNNQIQALITKGPISFQVQNQLKIFEQNYIQNSSYTLLRVEMILQLFNSNPNILIKGQLSSQNESWGFRQFTVDKGFCQVNCKICADFSSCQSCQPYYKLYRNSCVYTCPIHSSNCIDYEDILPYSRYLAKGFYDLNMTLQEIKAFYDITTDPQFSHSSEQKFSFFNNKIVLGGFLVWNDGSYIKTWMISKPHYAATIYFNLTYGDGYTGDFFYIIGNDSTSLKQGPFRNPGGGQNLVGCTELESIQYFNISLTNFYSNRLYVEFVCDVATADIKKEFCAISEYFIVIHYVYYQYYVECPPFCSNCASFDACLEAVTTNCGLNQYLVFDSQTETYMCKDCNQPGCSTCTRAEECTQCVSNQFNLSNGICLCNPFTFFQGNACFQCNKYCEYCFGDSQYNCLTCVRDYHRGIQRKQCLCLPGYYDDGINLPCLPLCGDEIVVEEEDCDDGNNNPFDGCNNCKFACNFACDICINGKCYQCKNGYEVHNNDCHSKCLGNTIGLLQQCFEEKSNCVNCQFQCSIQCTVCDFGICQQCNEPNGWYLSTDGTCHSICGDNILVLEEEQCDDDQNILCNQCQITCDINCLECIKGVCIICAQGYKWNQQLKKCVQVCGDGVLIKKENICEDRNNLLDDGCYLCQLSCQKSCTLCTENGCLQCDTIGWKLEEIQNKCEPVCGDGIIVQNEEECDDLIDQNCFQFLLHLPKNGNCLQCKEGWIVNLDKKCYSFFGDSKVVGEEQCDDYNSVMYDGCYLSKYQCQQSCLKCEFGVCIDCEHGYYNLEGKCLEILNDGHTKGNEQCDDMNLIAQDGCFNGMYDCPRHCKHCYQGQCLRCNLQSHQLNTLNNQCISQCGDGYLQDYEECDDGNIIPQDGCHLCVFQCNQNCQICQFGVCFECSIGYYLDKSKNSCYSICGDGIQVHEEQCENGDLGSNKLCLSCNLGCNEQCTTCVDGLCFECTLVGWNLDLLNMNCQPTCGDQLVLGNEQCDDGNDNDDDGCIDCYIQCQDQCTLCQKGFCKECNVKGWQLFDATCRSICGDKLVVGLEECDDGNQLPYDGCYECKFQCSEQCTECLNGVCKSCFSPGWVLDQQKRCTTLCGDGIVVDPFEQCDDGNDNPNDGCYLCEYQCSKGCIECQQQQCNKCDNSYILDLKTGNCVKENSNDYNDLDIEMQQIIQQTNFRCGENHILIDHACVTQCGNGIFMNQYEECDDGNNQGGDGCSTNCHIEDSYQCINQQGSLSLCAYIVAPKFNLNILSNDVQQTQTVELTFTQEVKLEEGLNFQEVIVFTIIPQTRYQLTVNSISNLTNTLNNPKYQIWIEFSEPVQNPNLQVDLQKNAIFNRDQIGLLENQQSVNFGTPIVLLESTKQQLISIVQLNNAMMYSMVGISSLAFLTGNAIMCFNLLDLLQSLSYVKYIQYQFPPHFNDFLNTYTKVSLQPILEIFQIDQLFAISASNQVNKNLQRDPKYILQQPYLYNVKSCYFSVLLSILTYLIYSLITSENFQHKIFQLYLKYQDNNKIVKLIRIFQQKVVKKCIKLKLDYFSLGIFKVYLAMLHQFMFSVMLQFPNYKFGSPFEFLNSINAIFGLVLILISTLNLLSITTATIKNIRKWKHFFSETKTHYWALQFKTFQIYRIQFYILIIVKLIHYPEVQSILLSVQSLLYLIYLVRFKPLISMFELSKLIIREFLLMIISGTFLIYSFEMSQDNFILLGWIHIGMFCSILASNLFIDLFTQIKKAYDNYVQQKLKYRNEEEKKQYLKGFEINQIEFMQRQ</sequence>
<dbReference type="Proteomes" id="UP000683925">
    <property type="component" value="Unassembled WGS sequence"/>
</dbReference>
<dbReference type="Pfam" id="PF13948">
    <property type="entry name" value="DUF4215"/>
    <property type="match status" value="12"/>
</dbReference>
<feature type="domain" description="EGF-like" evidence="6">
    <location>
        <begin position="497"/>
        <end position="526"/>
    </location>
</feature>
<keyword evidence="4" id="KW-0812">Transmembrane</keyword>
<organism evidence="7 8">
    <name type="scientific">Paramecium octaurelia</name>
    <dbReference type="NCBI Taxonomy" id="43137"/>
    <lineage>
        <taxon>Eukaryota</taxon>
        <taxon>Sar</taxon>
        <taxon>Alveolata</taxon>
        <taxon>Ciliophora</taxon>
        <taxon>Intramacronucleata</taxon>
        <taxon>Oligohymenophorea</taxon>
        <taxon>Peniculida</taxon>
        <taxon>Parameciidae</taxon>
        <taxon>Paramecium</taxon>
    </lineage>
</organism>
<evidence type="ECO:0000256" key="4">
    <source>
        <dbReference type="SAM" id="Phobius"/>
    </source>
</evidence>
<gene>
    <name evidence="7" type="ORF">POCTA_138.1.T0700223</name>
</gene>
<dbReference type="InterPro" id="IPR006212">
    <property type="entry name" value="Furin_repeat"/>
</dbReference>
<evidence type="ECO:0000313" key="8">
    <source>
        <dbReference type="Proteomes" id="UP000683925"/>
    </source>
</evidence>
<dbReference type="SMART" id="SM00181">
    <property type="entry name" value="EGF"/>
    <property type="match status" value="7"/>
</dbReference>
<dbReference type="InterPro" id="IPR000742">
    <property type="entry name" value="EGF"/>
</dbReference>
<evidence type="ECO:0000256" key="2">
    <source>
        <dbReference type="ARBA" id="ARBA00022737"/>
    </source>
</evidence>
<evidence type="ECO:0000256" key="5">
    <source>
        <dbReference type="SAM" id="SignalP"/>
    </source>
</evidence>
<dbReference type="SMART" id="SM00261">
    <property type="entry name" value="FU"/>
    <property type="match status" value="11"/>
</dbReference>
<dbReference type="InterPro" id="IPR011936">
    <property type="entry name" value="Myxo_disulph_rpt"/>
</dbReference>
<feature type="domain" description="EGF-like" evidence="6">
    <location>
        <begin position="883"/>
        <end position="911"/>
    </location>
</feature>
<dbReference type="PANTHER" id="PTHR38934">
    <property type="entry name" value="HYPHALLY REGULATED CELL WALL PROTEIN 1"/>
    <property type="match status" value="1"/>
</dbReference>
<feature type="domain" description="EGF-like" evidence="6">
    <location>
        <begin position="1295"/>
        <end position="1325"/>
    </location>
</feature>
<dbReference type="CDD" id="cd00064">
    <property type="entry name" value="FU"/>
    <property type="match status" value="1"/>
</dbReference>
<feature type="domain" description="EGF-like" evidence="6">
    <location>
        <begin position="811"/>
        <end position="852"/>
    </location>
</feature>
<feature type="signal peptide" evidence="5">
    <location>
        <begin position="1"/>
        <end position="20"/>
    </location>
</feature>
<feature type="chain" id="PRO_5035867566" description="EGF-like domain-containing protein" evidence="5">
    <location>
        <begin position="21"/>
        <end position="2184"/>
    </location>
</feature>